<gene>
    <name evidence="3" type="ORF">PFISCL1PPCAC_26819</name>
</gene>
<dbReference type="Gene3D" id="3.40.390.10">
    <property type="entry name" value="Collagenase (Catalytic Domain)"/>
    <property type="match status" value="1"/>
</dbReference>
<dbReference type="GO" id="GO:0005886">
    <property type="term" value="C:plasma membrane"/>
    <property type="evidence" value="ECO:0007669"/>
    <property type="project" value="TreeGrafter"/>
</dbReference>
<dbReference type="InterPro" id="IPR018497">
    <property type="entry name" value="Peptidase_M13_C"/>
</dbReference>
<sequence length="298" mass="34401">MMERIKDDCLQAAQYKLSKMEHFAGNRDWIENDQLLSDFHSDLHLSRGDSFHRMIRKIIIWKQDSQFRKLVKQQVVDAEEIVRAIEPAASSVNAFYSVRENKLVIHAGRINPPHYYPNFLNSINYGSMGMTIGHEITHGFDPEGSRHNENGMLRDWWEYSTREKYDQRVQCISNQYNNETDSVDGINLKLQVGENVADLGGLKVAFKAYQSFLEQNGPASRLPNYPDITNAQLFFLGFGQSMCSKEKKKHLIEQHGNDAHPPNKFRLILSTRNNREFAKAFNCPAGSKMNPIMQCDIW</sequence>
<evidence type="ECO:0000313" key="3">
    <source>
        <dbReference type="EMBL" id="GMT35522.1"/>
    </source>
</evidence>
<evidence type="ECO:0000313" key="4">
    <source>
        <dbReference type="Proteomes" id="UP001432322"/>
    </source>
</evidence>
<dbReference type="PRINTS" id="PR00786">
    <property type="entry name" value="NEPRILYSIN"/>
</dbReference>
<dbReference type="PANTHER" id="PTHR11733:SF167">
    <property type="entry name" value="FI17812P1-RELATED"/>
    <property type="match status" value="1"/>
</dbReference>
<dbReference type="InterPro" id="IPR024079">
    <property type="entry name" value="MetalloPept_cat_dom_sf"/>
</dbReference>
<proteinExistence type="inferred from homology"/>
<dbReference type="PROSITE" id="PS51885">
    <property type="entry name" value="NEPRILYSIN"/>
    <property type="match status" value="1"/>
</dbReference>
<evidence type="ECO:0000256" key="1">
    <source>
        <dbReference type="ARBA" id="ARBA00007357"/>
    </source>
</evidence>
<protein>
    <recommendedName>
        <fullName evidence="2">Peptidase M13 C-terminal domain-containing protein</fullName>
    </recommendedName>
</protein>
<feature type="non-terminal residue" evidence="3">
    <location>
        <position position="298"/>
    </location>
</feature>
<comment type="caution">
    <text evidence="3">The sequence shown here is derived from an EMBL/GenBank/DDBJ whole genome shotgun (WGS) entry which is preliminary data.</text>
</comment>
<evidence type="ECO:0000259" key="2">
    <source>
        <dbReference type="Pfam" id="PF01431"/>
    </source>
</evidence>
<dbReference type="PANTHER" id="PTHR11733">
    <property type="entry name" value="ZINC METALLOPROTEASE FAMILY M13 NEPRILYSIN-RELATED"/>
    <property type="match status" value="1"/>
</dbReference>
<feature type="domain" description="Peptidase M13 C-terminal" evidence="2">
    <location>
        <begin position="93"/>
        <end position="297"/>
    </location>
</feature>
<dbReference type="GO" id="GO:0004222">
    <property type="term" value="F:metalloendopeptidase activity"/>
    <property type="evidence" value="ECO:0007669"/>
    <property type="project" value="InterPro"/>
</dbReference>
<dbReference type="Pfam" id="PF01431">
    <property type="entry name" value="Peptidase_M13"/>
    <property type="match status" value="1"/>
</dbReference>
<dbReference type="InterPro" id="IPR000718">
    <property type="entry name" value="Peptidase_M13"/>
</dbReference>
<organism evidence="3 4">
    <name type="scientific">Pristionchus fissidentatus</name>
    <dbReference type="NCBI Taxonomy" id="1538716"/>
    <lineage>
        <taxon>Eukaryota</taxon>
        <taxon>Metazoa</taxon>
        <taxon>Ecdysozoa</taxon>
        <taxon>Nematoda</taxon>
        <taxon>Chromadorea</taxon>
        <taxon>Rhabditida</taxon>
        <taxon>Rhabditina</taxon>
        <taxon>Diplogasteromorpha</taxon>
        <taxon>Diplogasteroidea</taxon>
        <taxon>Neodiplogasteridae</taxon>
        <taxon>Pristionchus</taxon>
    </lineage>
</organism>
<comment type="similarity">
    <text evidence="1">Belongs to the peptidase M13 family.</text>
</comment>
<reference evidence="3" key="1">
    <citation type="submission" date="2023-10" db="EMBL/GenBank/DDBJ databases">
        <title>Genome assembly of Pristionchus species.</title>
        <authorList>
            <person name="Yoshida K."/>
            <person name="Sommer R.J."/>
        </authorList>
    </citation>
    <scope>NUCLEOTIDE SEQUENCE</scope>
    <source>
        <strain evidence="3">RS5133</strain>
    </source>
</reference>
<dbReference type="SUPFAM" id="SSF55486">
    <property type="entry name" value="Metalloproteases ('zincins'), catalytic domain"/>
    <property type="match status" value="1"/>
</dbReference>
<dbReference type="EMBL" id="BTSY01000007">
    <property type="protein sequence ID" value="GMT35522.1"/>
    <property type="molecule type" value="Genomic_DNA"/>
</dbReference>
<name>A0AAV5WWY4_9BILA</name>
<dbReference type="GO" id="GO:0016485">
    <property type="term" value="P:protein processing"/>
    <property type="evidence" value="ECO:0007669"/>
    <property type="project" value="TreeGrafter"/>
</dbReference>
<keyword evidence="4" id="KW-1185">Reference proteome</keyword>
<accession>A0AAV5WWY4</accession>
<dbReference type="AlphaFoldDB" id="A0AAV5WWY4"/>
<dbReference type="CDD" id="cd08662">
    <property type="entry name" value="M13"/>
    <property type="match status" value="1"/>
</dbReference>
<dbReference type="Proteomes" id="UP001432322">
    <property type="component" value="Unassembled WGS sequence"/>
</dbReference>